<dbReference type="GeneID" id="28896658"/>
<proteinExistence type="predicted"/>
<gene>
    <name evidence="2" type="ORF">L228DRAFT_242731</name>
</gene>
<name>A0A165JIH6_XYLHT</name>
<organism evidence="2 3">
    <name type="scientific">Xylona heveae (strain CBS 132557 / TC161)</name>
    <dbReference type="NCBI Taxonomy" id="1328760"/>
    <lineage>
        <taxon>Eukaryota</taxon>
        <taxon>Fungi</taxon>
        <taxon>Dikarya</taxon>
        <taxon>Ascomycota</taxon>
        <taxon>Pezizomycotina</taxon>
        <taxon>Xylonomycetes</taxon>
        <taxon>Xylonales</taxon>
        <taxon>Xylonaceae</taxon>
        <taxon>Xylona</taxon>
    </lineage>
</organism>
<keyword evidence="3" id="KW-1185">Reference proteome</keyword>
<sequence>MIAKLRDWKKSSKKKKTLKEEEKPKRLQKKKGRGSGMYKRDGQRKKERGDEEGSWFDEGGVLQAGDKLSDMSQSHRRRRRAPK</sequence>
<evidence type="ECO:0000313" key="3">
    <source>
        <dbReference type="Proteomes" id="UP000076632"/>
    </source>
</evidence>
<dbReference type="Proteomes" id="UP000076632">
    <property type="component" value="Unassembled WGS sequence"/>
</dbReference>
<protein>
    <submittedName>
        <fullName evidence="2">Uncharacterized protein</fullName>
    </submittedName>
</protein>
<dbReference type="RefSeq" id="XP_018191839.1">
    <property type="nucleotide sequence ID" value="XM_018331521.1"/>
</dbReference>
<dbReference type="AlphaFoldDB" id="A0A165JIH6"/>
<evidence type="ECO:0000256" key="1">
    <source>
        <dbReference type="SAM" id="MobiDB-lite"/>
    </source>
</evidence>
<dbReference type="InParanoid" id="A0A165JIH6"/>
<feature type="compositionally biased region" description="Basic and acidic residues" evidence="1">
    <location>
        <begin position="1"/>
        <end position="10"/>
    </location>
</feature>
<dbReference type="EMBL" id="KV407454">
    <property type="protein sequence ID" value="KZF26284.1"/>
    <property type="molecule type" value="Genomic_DNA"/>
</dbReference>
<evidence type="ECO:0000313" key="2">
    <source>
        <dbReference type="EMBL" id="KZF26284.1"/>
    </source>
</evidence>
<accession>A0A165JIH6</accession>
<reference evidence="2 3" key="1">
    <citation type="journal article" date="2016" name="Fungal Biol.">
        <title>The genome of Xylona heveae provides a window into fungal endophytism.</title>
        <authorList>
            <person name="Gazis R."/>
            <person name="Kuo A."/>
            <person name="Riley R."/>
            <person name="LaButti K."/>
            <person name="Lipzen A."/>
            <person name="Lin J."/>
            <person name="Amirebrahimi M."/>
            <person name="Hesse C.N."/>
            <person name="Spatafora J.W."/>
            <person name="Henrissat B."/>
            <person name="Hainaut M."/>
            <person name="Grigoriev I.V."/>
            <person name="Hibbett D.S."/>
        </authorList>
    </citation>
    <scope>NUCLEOTIDE SEQUENCE [LARGE SCALE GENOMIC DNA]</scope>
    <source>
        <strain evidence="2 3">TC161</strain>
    </source>
</reference>
<feature type="compositionally biased region" description="Basic residues" evidence="1">
    <location>
        <begin position="74"/>
        <end position="83"/>
    </location>
</feature>
<feature type="region of interest" description="Disordered" evidence="1">
    <location>
        <begin position="1"/>
        <end position="83"/>
    </location>
</feature>